<comment type="caution">
    <text evidence="1">The sequence shown here is derived from an EMBL/GenBank/DDBJ whole genome shotgun (WGS) entry which is preliminary data.</text>
</comment>
<name>A0ACB9LWC7_BAUVA</name>
<protein>
    <submittedName>
        <fullName evidence="1">Uncharacterized protein</fullName>
    </submittedName>
</protein>
<accession>A0ACB9LWC7</accession>
<sequence>MLCKMPVASRTRSRAKNNEMGVKKQSRKNDGNLEIKKQSNKKNAVGPVSDTQPDSVFARGKPLRANLEKEVYSEDEDVKLCQVGDSDDDDLYIVVPQEKYEDVIDLASSSEVEDDDIDEDVPERSEVSAAVDDEDESFPDHGYNEEEILADSGSPEDMISGDSSGENIEFVEESETKKTGQKTKTIEPGLKRRTAYGLDILIQERDSREDATASVHAGKSVAQRTRSHSKRKTKKLKLGTLSQPICIDQEDEDEEEPEFGSDYGDLEDASNYIIRKRRKKTTFRKTLSFDEEDEEESDSDSEHCDLNDKTNRVLTKKNATRSKSASYDGIDDENHEEFHNGDGASGGSDEAKSSGDEMDGNTCAQNVDRRWKRRKSSAKKHIPSKKDYDVIKILHDSICNKGDVPLENLVSSTNHDSNPADITLPLKFKYGTEETPPEISEEQKELERLWAEYDRILDITVQNSDPVAAEQVENDMDAANTATLCQCQQGKHRLIIDDEIGITCAICFHVDTEIKHIVAPFSKYPFGKSGKRDSCADHVDQTMFNDLERQFTGWDNLSSHDHNCSGTVWDIIPGVKNRMYPHQCDAFEFLWKKIASEIVLDKLKQQVDFPDGGGCIISHAPGTGKTLLTIVFLWSFMKLYPNCRPIIIAPKSMLLTWEEEFSKWKEEFGKWKIDIPRIPFHNLNNDEYSGMESKVAMSLLKKSGFSTITNKETIRLVKLFSWKKERSILGIGYSLFKTLAGRSKDLREALLELPGLLVLDEGHTPRNDRSHIWKAVSEIRTRKRIILSGTPFQNTFDELYNTLCLASPIFGGGKKNETKGKWTYLINAIGKASDKNGEKNKLLSEVKGMIRPFVHVYKGSILQETLPGLKVLDIVLKPTNLQKKLLEDIQEDKKKLKNEHLESLIAVHPSLFPSEESGKLERSRINTEDGVKTKFLMELIRLSALVNEKVLVFSQYIAPLTFLTDQLKSRFNWREGKEVLVIRGKDDVKQRQASISTFNDPAGKARVLLASKKACFEGISLIGASRVVLLDVEWNPAVERQAVSRAYRVGQKKEVYTYRLISAGTREEEKCSRQAEKDHLSEFMFSSSDGAGCCQKNTSPALFKDEILEQMLHHENFRHMFDRVATNKRSIFEDVFCLLDK</sequence>
<organism evidence="1 2">
    <name type="scientific">Bauhinia variegata</name>
    <name type="common">Purple orchid tree</name>
    <name type="synonym">Phanera variegata</name>
    <dbReference type="NCBI Taxonomy" id="167791"/>
    <lineage>
        <taxon>Eukaryota</taxon>
        <taxon>Viridiplantae</taxon>
        <taxon>Streptophyta</taxon>
        <taxon>Embryophyta</taxon>
        <taxon>Tracheophyta</taxon>
        <taxon>Spermatophyta</taxon>
        <taxon>Magnoliopsida</taxon>
        <taxon>eudicotyledons</taxon>
        <taxon>Gunneridae</taxon>
        <taxon>Pentapetalae</taxon>
        <taxon>rosids</taxon>
        <taxon>fabids</taxon>
        <taxon>Fabales</taxon>
        <taxon>Fabaceae</taxon>
        <taxon>Cercidoideae</taxon>
        <taxon>Cercideae</taxon>
        <taxon>Bauhiniinae</taxon>
        <taxon>Bauhinia</taxon>
    </lineage>
</organism>
<dbReference type="Proteomes" id="UP000828941">
    <property type="component" value="Chromosome 11"/>
</dbReference>
<gene>
    <name evidence="1" type="ORF">L6164_028023</name>
</gene>
<reference evidence="1 2" key="1">
    <citation type="journal article" date="2022" name="DNA Res.">
        <title>Chromosomal-level genome assembly of the orchid tree Bauhinia variegata (Leguminosae; Cercidoideae) supports the allotetraploid origin hypothesis of Bauhinia.</title>
        <authorList>
            <person name="Zhong Y."/>
            <person name="Chen Y."/>
            <person name="Zheng D."/>
            <person name="Pang J."/>
            <person name="Liu Y."/>
            <person name="Luo S."/>
            <person name="Meng S."/>
            <person name="Qian L."/>
            <person name="Wei D."/>
            <person name="Dai S."/>
            <person name="Zhou R."/>
        </authorList>
    </citation>
    <scope>NUCLEOTIDE SEQUENCE [LARGE SCALE GENOMIC DNA]</scope>
    <source>
        <strain evidence="1">BV-YZ2020</strain>
    </source>
</reference>
<proteinExistence type="predicted"/>
<evidence type="ECO:0000313" key="1">
    <source>
        <dbReference type="EMBL" id="KAI4315184.1"/>
    </source>
</evidence>
<evidence type="ECO:0000313" key="2">
    <source>
        <dbReference type="Proteomes" id="UP000828941"/>
    </source>
</evidence>
<dbReference type="EMBL" id="CM039436">
    <property type="protein sequence ID" value="KAI4315184.1"/>
    <property type="molecule type" value="Genomic_DNA"/>
</dbReference>
<keyword evidence="2" id="KW-1185">Reference proteome</keyword>